<dbReference type="EMBL" id="CP079216">
    <property type="protein sequence ID" value="QXT63518.1"/>
    <property type="molecule type" value="Genomic_DNA"/>
</dbReference>
<organism evidence="5 6">
    <name type="scientific">Tessaracoccus palaemonis</name>
    <dbReference type="NCBI Taxonomy" id="2829499"/>
    <lineage>
        <taxon>Bacteria</taxon>
        <taxon>Bacillati</taxon>
        <taxon>Actinomycetota</taxon>
        <taxon>Actinomycetes</taxon>
        <taxon>Propionibacteriales</taxon>
        <taxon>Propionibacteriaceae</taxon>
        <taxon>Tessaracoccus</taxon>
    </lineage>
</organism>
<comment type="similarity">
    <text evidence="4">Belongs to the glycosyl hydrolase 43 family.</text>
</comment>
<protein>
    <submittedName>
        <fullName evidence="5">Glycoside hydrolase family 43 protein</fullName>
    </submittedName>
</protein>
<dbReference type="RefSeq" id="WP_219083447.1">
    <property type="nucleotide sequence ID" value="NZ_CP079216.1"/>
</dbReference>
<gene>
    <name evidence="5" type="ORF">KDB89_03315</name>
</gene>
<evidence type="ECO:0000256" key="4">
    <source>
        <dbReference type="RuleBase" id="RU361187"/>
    </source>
</evidence>
<reference evidence="5 6" key="1">
    <citation type="submission" date="2021-07" db="EMBL/GenBank/DDBJ databases">
        <title>complete genome sequencing of Tessaracoccus sp.J1M15.</title>
        <authorList>
            <person name="Bae J.-W."/>
            <person name="Kim D.-y."/>
        </authorList>
    </citation>
    <scope>NUCLEOTIDE SEQUENCE [LARGE SCALE GENOMIC DNA]</scope>
    <source>
        <strain evidence="5 6">J1M15</strain>
    </source>
</reference>
<dbReference type="InterPro" id="IPR006710">
    <property type="entry name" value="Glyco_hydro_43"/>
</dbReference>
<accession>A0ABX8SJL3</accession>
<dbReference type="InterPro" id="IPR016828">
    <property type="entry name" value="Alpha-L-arabinofuranosidase"/>
</dbReference>
<evidence type="ECO:0000313" key="5">
    <source>
        <dbReference type="EMBL" id="QXT63518.1"/>
    </source>
</evidence>
<keyword evidence="2 4" id="KW-0378">Hydrolase</keyword>
<dbReference type="Proteomes" id="UP000824504">
    <property type="component" value="Chromosome"/>
</dbReference>
<dbReference type="PANTHER" id="PTHR43817:SF1">
    <property type="entry name" value="HYDROLASE, FAMILY 43, PUTATIVE (AFU_ORTHOLOGUE AFUA_3G01660)-RELATED"/>
    <property type="match status" value="1"/>
</dbReference>
<name>A0ABX8SJL3_9ACTN</name>
<evidence type="ECO:0000256" key="1">
    <source>
        <dbReference type="ARBA" id="ARBA00022729"/>
    </source>
</evidence>
<keyword evidence="1" id="KW-0732">Signal</keyword>
<evidence type="ECO:0000256" key="3">
    <source>
        <dbReference type="ARBA" id="ARBA00023295"/>
    </source>
</evidence>
<dbReference type="PIRSF" id="PIRSF025414">
    <property type="entry name" value="Alpha-L-arabinofuranosidase"/>
    <property type="match status" value="1"/>
</dbReference>
<evidence type="ECO:0000256" key="2">
    <source>
        <dbReference type="ARBA" id="ARBA00022801"/>
    </source>
</evidence>
<sequence length="338" mass="37350">MATDLNVNPIVLQRADPCVLRHDGQYYFTGSYPLYDRIVLRRAARLDDLQSADEVTIWTKHESGPQSQLIWAPEIHRVGDAWYIYYAAAPNTDGTADAPGADETFNHRVFVLECTDDDPLTGTWVEKGQVNTGWESFALDATSFVHRGEQYLVWAQQDVAVKGHSNLYIARMENPWTLATDAVMLCKPEYDWEIVTFWVAEGPSVLIRDGKVFLTYSASGTGIEYAMGVLTADADADLLDPASWTKSPDPVFASDPEVGIYGPGHNSFTETADGQTVLVYHARTYTELVGDPLWEPNRQACAQILPFDADGNPVWGTPIPLTRPAPTSVDVLGLDGSF</sequence>
<dbReference type="Pfam" id="PF04616">
    <property type="entry name" value="Glyco_hydro_43"/>
    <property type="match status" value="1"/>
</dbReference>
<evidence type="ECO:0000313" key="6">
    <source>
        <dbReference type="Proteomes" id="UP000824504"/>
    </source>
</evidence>
<keyword evidence="6" id="KW-1185">Reference proteome</keyword>
<dbReference type="CDD" id="cd18817">
    <property type="entry name" value="GH43f_LbAraf43-like"/>
    <property type="match status" value="1"/>
</dbReference>
<proteinExistence type="inferred from homology"/>
<dbReference type="GO" id="GO:0016787">
    <property type="term" value="F:hydrolase activity"/>
    <property type="evidence" value="ECO:0007669"/>
    <property type="project" value="UniProtKB-KW"/>
</dbReference>
<keyword evidence="3 4" id="KW-0326">Glycosidase</keyword>
<dbReference type="PANTHER" id="PTHR43817">
    <property type="entry name" value="GLYCOSYL HYDROLASE"/>
    <property type="match status" value="1"/>
</dbReference>